<dbReference type="EMBL" id="CAJOBC010004089">
    <property type="protein sequence ID" value="CAF3814242.1"/>
    <property type="molecule type" value="Genomic_DNA"/>
</dbReference>
<dbReference type="Proteomes" id="UP000663829">
    <property type="component" value="Unassembled WGS sequence"/>
</dbReference>
<dbReference type="SUPFAM" id="SSF46689">
    <property type="entry name" value="Homeodomain-like"/>
    <property type="match status" value="1"/>
</dbReference>
<evidence type="ECO:0000259" key="1">
    <source>
        <dbReference type="Pfam" id="PF03184"/>
    </source>
</evidence>
<name>A0A814JVE7_9BILA</name>
<feature type="domain" description="HTH psq-type" evidence="2">
    <location>
        <begin position="3"/>
        <end position="52"/>
    </location>
</feature>
<dbReference type="GO" id="GO:0003677">
    <property type="term" value="F:DNA binding"/>
    <property type="evidence" value="ECO:0007669"/>
    <property type="project" value="InterPro"/>
</dbReference>
<dbReference type="PANTHER" id="PTHR19303">
    <property type="entry name" value="TRANSPOSON"/>
    <property type="match status" value="1"/>
</dbReference>
<accession>A0A814JVE7</accession>
<dbReference type="Pfam" id="PF04218">
    <property type="entry name" value="CENP-B_N"/>
    <property type="match status" value="1"/>
</dbReference>
<proteinExistence type="predicted"/>
<dbReference type="InterPro" id="IPR004875">
    <property type="entry name" value="DDE_SF_endonuclease_dom"/>
</dbReference>
<feature type="domain" description="DDE-1" evidence="1">
    <location>
        <begin position="102"/>
        <end position="271"/>
    </location>
</feature>
<dbReference type="Gene3D" id="1.10.10.60">
    <property type="entry name" value="Homeodomain-like"/>
    <property type="match status" value="1"/>
</dbReference>
<evidence type="ECO:0000259" key="2">
    <source>
        <dbReference type="Pfam" id="PF04218"/>
    </source>
</evidence>
<dbReference type="InterPro" id="IPR050863">
    <property type="entry name" value="CenT-Element_Derived"/>
</dbReference>
<evidence type="ECO:0000313" key="4">
    <source>
        <dbReference type="EMBL" id="CAF3814242.1"/>
    </source>
</evidence>
<organism evidence="3 5">
    <name type="scientific">Didymodactylos carnosus</name>
    <dbReference type="NCBI Taxonomy" id="1234261"/>
    <lineage>
        <taxon>Eukaryota</taxon>
        <taxon>Metazoa</taxon>
        <taxon>Spiralia</taxon>
        <taxon>Gnathifera</taxon>
        <taxon>Rotifera</taxon>
        <taxon>Eurotatoria</taxon>
        <taxon>Bdelloidea</taxon>
        <taxon>Philodinida</taxon>
        <taxon>Philodinidae</taxon>
        <taxon>Didymodactylos</taxon>
    </lineage>
</organism>
<evidence type="ECO:0008006" key="6">
    <source>
        <dbReference type="Google" id="ProtNLM"/>
    </source>
</evidence>
<evidence type="ECO:0000313" key="3">
    <source>
        <dbReference type="EMBL" id="CAF1044208.1"/>
    </source>
</evidence>
<dbReference type="Proteomes" id="UP000681722">
    <property type="component" value="Unassembled WGS sequence"/>
</dbReference>
<comment type="caution">
    <text evidence="3">The sequence shown here is derived from an EMBL/GenBank/DDBJ whole genome shotgun (WGS) entry which is preliminary data.</text>
</comment>
<keyword evidence="5" id="KW-1185">Reference proteome</keyword>
<protein>
    <recommendedName>
        <fullName evidence="6">HTH psq-type domain-containing protein</fullName>
    </recommendedName>
</protein>
<dbReference type="InterPro" id="IPR007889">
    <property type="entry name" value="HTH_Psq"/>
</dbReference>
<dbReference type="InterPro" id="IPR009057">
    <property type="entry name" value="Homeodomain-like_sf"/>
</dbReference>
<evidence type="ECO:0000313" key="5">
    <source>
        <dbReference type="Proteomes" id="UP000663829"/>
    </source>
</evidence>
<dbReference type="GO" id="GO:0005634">
    <property type="term" value="C:nucleus"/>
    <property type="evidence" value="ECO:0007669"/>
    <property type="project" value="TreeGrafter"/>
</dbReference>
<dbReference type="EMBL" id="CAJNOQ010004089">
    <property type="protein sequence ID" value="CAF1044208.1"/>
    <property type="molecule type" value="Genomic_DNA"/>
</dbReference>
<dbReference type="PANTHER" id="PTHR19303:SF73">
    <property type="entry name" value="PROTEIN PDC2"/>
    <property type="match status" value="1"/>
</dbReference>
<reference evidence="3" key="1">
    <citation type="submission" date="2021-02" db="EMBL/GenBank/DDBJ databases">
        <authorList>
            <person name="Nowell W R."/>
        </authorList>
    </citation>
    <scope>NUCLEOTIDE SEQUENCE</scope>
</reference>
<gene>
    <name evidence="3" type="ORF">GPM918_LOCUS15940</name>
    <name evidence="4" type="ORF">SRO942_LOCUS15940</name>
</gene>
<dbReference type="AlphaFoldDB" id="A0A814JVE7"/>
<dbReference type="Pfam" id="PF03184">
    <property type="entry name" value="DDE_1"/>
    <property type="match status" value="1"/>
</dbReference>
<dbReference type="OrthoDB" id="10056141at2759"/>
<sequence length="370" mass="42286">MTSRHHLTLQQKIELINDNKDGKGLSQRKLAAKYNISLGSVSNVLKRKTEYLHDYETNQNQHAKRKLMDVNAQKLDEQMYNAMPDKSLTLNKEECKGGKKSKERYTILLCGNSTDEKKLKPLVIGKSLKPRCFKNLNVNKFPIDWRANNTAGMNVKLFSEWLSSLNVSMKKQKRKIILFIDNAPCHPVDIKLSNIKLQYFPPNTTSKLQPLHQDVIHTFKTHYRKYLVKYIIARCTIAQTSNDIKITPLDAIYWIDAAWKAVTDTTIRNTFRATGFTDIQHNDTTVATSDDPAISPTGNTEPIDDEQYNNLKILNDLLLHITSSGQTMNAADFVDIDNDTPVFNEWFDTCEQLLACDISENCKASSTRLR</sequence>